<dbReference type="SUPFAM" id="SSF55781">
    <property type="entry name" value="GAF domain-like"/>
    <property type="match status" value="1"/>
</dbReference>
<evidence type="ECO:0000256" key="9">
    <source>
        <dbReference type="ARBA" id="ARBA00023159"/>
    </source>
</evidence>
<dbReference type="InterPro" id="IPR027417">
    <property type="entry name" value="P-loop_NTPase"/>
</dbReference>
<dbReference type="InterPro" id="IPR025943">
    <property type="entry name" value="Sigma_54_int_dom_ATP-bd_2"/>
</dbReference>
<dbReference type="Gene3D" id="3.40.50.300">
    <property type="entry name" value="P-loop containing nucleotide triphosphate hydrolases"/>
    <property type="match status" value="1"/>
</dbReference>
<keyword evidence="5" id="KW-0067">ATP-binding</keyword>
<dbReference type="PRINTS" id="PR01590">
    <property type="entry name" value="HTHFIS"/>
</dbReference>
<dbReference type="InterPro" id="IPR002078">
    <property type="entry name" value="Sigma_54_int"/>
</dbReference>
<dbReference type="PANTHER" id="PTHR32071:SF117">
    <property type="entry name" value="PTS-DEPENDENT DIHYDROXYACETONE KINASE OPERON REGULATORY PROTEIN-RELATED"/>
    <property type="match status" value="1"/>
</dbReference>
<evidence type="ECO:0000256" key="3">
    <source>
        <dbReference type="ARBA" id="ARBA00015308"/>
    </source>
</evidence>
<evidence type="ECO:0000256" key="1">
    <source>
        <dbReference type="ARBA" id="ARBA00002167"/>
    </source>
</evidence>
<dbReference type="InterPro" id="IPR029016">
    <property type="entry name" value="GAF-like_dom_sf"/>
</dbReference>
<accession>A0ABR7Q0D7</accession>
<dbReference type="PANTHER" id="PTHR32071">
    <property type="entry name" value="TRANSCRIPTIONAL REGULATORY PROTEIN"/>
    <property type="match status" value="1"/>
</dbReference>
<dbReference type="SUPFAM" id="SSF52540">
    <property type="entry name" value="P-loop containing nucleoside triphosphate hydrolases"/>
    <property type="match status" value="1"/>
</dbReference>
<dbReference type="Proteomes" id="UP000736373">
    <property type="component" value="Unassembled WGS sequence"/>
</dbReference>
<dbReference type="Pfam" id="PF01590">
    <property type="entry name" value="GAF"/>
    <property type="match status" value="1"/>
</dbReference>
<dbReference type="InterPro" id="IPR010113">
    <property type="entry name" value="Nif-specific_regulatory_prot"/>
</dbReference>
<dbReference type="PROSITE" id="PS00675">
    <property type="entry name" value="SIGMA54_INTERACT_1"/>
    <property type="match status" value="1"/>
</dbReference>
<evidence type="ECO:0000313" key="14">
    <source>
        <dbReference type="EMBL" id="MBC8751991.1"/>
    </source>
</evidence>
<feature type="domain" description="Sigma-54 factor interaction" evidence="13">
    <location>
        <begin position="254"/>
        <end position="482"/>
    </location>
</feature>
<dbReference type="Pfam" id="PF25601">
    <property type="entry name" value="AAA_lid_14"/>
    <property type="match status" value="1"/>
</dbReference>
<dbReference type="Gene3D" id="1.10.10.60">
    <property type="entry name" value="Homeodomain-like"/>
    <property type="match status" value="1"/>
</dbReference>
<dbReference type="PROSITE" id="PS00688">
    <property type="entry name" value="SIGMA54_INTERACT_3"/>
    <property type="match status" value="1"/>
</dbReference>
<keyword evidence="9 12" id="KW-0010">Activator</keyword>
<dbReference type="Gene3D" id="3.30.450.40">
    <property type="match status" value="1"/>
</dbReference>
<evidence type="ECO:0000256" key="5">
    <source>
        <dbReference type="ARBA" id="ARBA00022840"/>
    </source>
</evidence>
<comment type="caution">
    <text evidence="14">The sequence shown here is derived from an EMBL/GenBank/DDBJ whole genome shotgun (WGS) entry which is preliminary data.</text>
</comment>
<keyword evidence="8 12" id="KW-0238">DNA-binding</keyword>
<sequence length="611" mass="66860">MQHNTRKFGQGDREDGHNNGDVVMLHIASVRERPSSKSETDHAVPIVQWYESALTGILEISKVLTASCRLEVMLANVVDLLQSFVQMRLGIVSLFDDDGVPDITVGAGWSEGSDERYRMRLPQKAIGQIMATDRPLVAENVAVHSGFSAADMGVLGASDNMRVSFIGVPIRIDAKVVGTLTIDRILDNAANFRLDYDVRLLTMIANLVGQTVKLHRLFKSDRERLMAARDGLQKQLSELKYPAQERKKFQVEGIIGDSPALRGLLKKIAVVAKSNSTVLLRGESGTGKELVAKALHELSPRAKRPFIKLNCAALPETVLESELFGHEKGAFTSAFNSRKGRFELADKGTLFLDEIGEISASFQAKLLRVLQEQEFERVGSNQTIKVDVRVIAATNKNLEDAVARNEFRADLYYRVSVVPLLLPPLRERRSDIPLLAVEFLKNFNSENGRTLTFDASAIEVLMNCGFPGNVRELENCVQRSATLAPGLSIVRNDFACCHGQCLSAMLWKSGSDEMALQPGPIVPVPVKPATPRAEAATSGAVAVQPVGSELEPLAAGGAVLGSDAKMTNRERLIAAMERSGWVQAKAARLLGLTPRQIGYALRKYGVEIKRL</sequence>
<evidence type="ECO:0000256" key="6">
    <source>
        <dbReference type="ARBA" id="ARBA00023012"/>
    </source>
</evidence>
<evidence type="ECO:0000259" key="13">
    <source>
        <dbReference type="PROSITE" id="PS50045"/>
    </source>
</evidence>
<name>A0ABR7Q0D7_9BURK</name>
<evidence type="ECO:0000256" key="7">
    <source>
        <dbReference type="ARBA" id="ARBA00023015"/>
    </source>
</evidence>
<evidence type="ECO:0000256" key="12">
    <source>
        <dbReference type="RuleBase" id="RU368029"/>
    </source>
</evidence>
<dbReference type="Pfam" id="PF02954">
    <property type="entry name" value="HTH_8"/>
    <property type="match status" value="1"/>
</dbReference>
<organism evidence="14 15">
    <name type="scientific">Paraburkholderia podalyriae</name>
    <dbReference type="NCBI Taxonomy" id="1938811"/>
    <lineage>
        <taxon>Bacteria</taxon>
        <taxon>Pseudomonadati</taxon>
        <taxon>Pseudomonadota</taxon>
        <taxon>Betaproteobacteria</taxon>
        <taxon>Burkholderiales</taxon>
        <taxon>Burkholderiaceae</taxon>
        <taxon>Paraburkholderia</taxon>
    </lineage>
</organism>
<dbReference type="Pfam" id="PF00158">
    <property type="entry name" value="Sigma54_activat"/>
    <property type="match status" value="1"/>
</dbReference>
<evidence type="ECO:0000313" key="15">
    <source>
        <dbReference type="Proteomes" id="UP000736373"/>
    </source>
</evidence>
<dbReference type="Gene3D" id="1.10.8.60">
    <property type="match status" value="1"/>
</dbReference>
<dbReference type="PROSITE" id="PS50045">
    <property type="entry name" value="SIGMA54_INTERACT_4"/>
    <property type="match status" value="1"/>
</dbReference>
<dbReference type="EMBL" id="VZQQ01000075">
    <property type="protein sequence ID" value="MBC8751991.1"/>
    <property type="molecule type" value="Genomic_DNA"/>
</dbReference>
<evidence type="ECO:0000256" key="2">
    <source>
        <dbReference type="ARBA" id="ARBA00011135"/>
    </source>
</evidence>
<keyword evidence="10 12" id="KW-0804">Transcription</keyword>
<evidence type="ECO:0000256" key="4">
    <source>
        <dbReference type="ARBA" id="ARBA00022741"/>
    </source>
</evidence>
<keyword evidence="15" id="KW-1185">Reference proteome</keyword>
<dbReference type="InterPro" id="IPR003593">
    <property type="entry name" value="AAA+_ATPase"/>
</dbReference>
<dbReference type="SMART" id="SM00382">
    <property type="entry name" value="AAA"/>
    <property type="match status" value="1"/>
</dbReference>
<protein>
    <recommendedName>
        <fullName evidence="3 12">Nif-specific regulatory protein</fullName>
    </recommendedName>
</protein>
<evidence type="ECO:0000256" key="11">
    <source>
        <dbReference type="ARBA" id="ARBA00023231"/>
    </source>
</evidence>
<dbReference type="SMART" id="SM00065">
    <property type="entry name" value="GAF"/>
    <property type="match status" value="1"/>
</dbReference>
<keyword evidence="11 12" id="KW-0535">Nitrogen fixation</keyword>
<dbReference type="InterPro" id="IPR025944">
    <property type="entry name" value="Sigma_54_int_dom_CS"/>
</dbReference>
<gene>
    <name evidence="14" type="primary">nifA</name>
    <name evidence="14" type="ORF">F6X42_37710</name>
</gene>
<dbReference type="CDD" id="cd00009">
    <property type="entry name" value="AAA"/>
    <property type="match status" value="1"/>
</dbReference>
<dbReference type="PROSITE" id="PS00676">
    <property type="entry name" value="SIGMA54_INTERACT_2"/>
    <property type="match status" value="1"/>
</dbReference>
<dbReference type="InterPro" id="IPR002197">
    <property type="entry name" value="HTH_Fis"/>
</dbReference>
<keyword evidence="6 12" id="KW-0902">Two-component regulatory system</keyword>
<evidence type="ECO:0000256" key="8">
    <source>
        <dbReference type="ARBA" id="ARBA00023125"/>
    </source>
</evidence>
<keyword evidence="4" id="KW-0547">Nucleotide-binding</keyword>
<reference evidence="14 15" key="1">
    <citation type="submission" date="2019-09" db="EMBL/GenBank/DDBJ databases">
        <title>Paraburkholderia podalyriae sp. nov., A South African Podalyria-associated rhizobium.</title>
        <authorList>
            <person name="Mavima L."/>
            <person name="Beukes C.W."/>
            <person name="Palmer M."/>
            <person name="De Meyer S.E."/>
            <person name="James E.K."/>
            <person name="Maluk M."/>
            <person name="Avontuur J.R."/>
            <person name="Chan W.Y."/>
            <person name="Venter S.N."/>
            <person name="Steenkamp E.T."/>
        </authorList>
    </citation>
    <scope>NUCLEOTIDE SEQUENCE [LARGE SCALE GENOMIC DNA]</scope>
    <source>
        <strain evidence="14 15">WC7.3b</strain>
    </source>
</reference>
<proteinExistence type="predicted"/>
<keyword evidence="7 12" id="KW-0805">Transcription regulation</keyword>
<dbReference type="InterPro" id="IPR058031">
    <property type="entry name" value="AAA_lid_NorR"/>
</dbReference>
<dbReference type="InterPro" id="IPR025662">
    <property type="entry name" value="Sigma_54_int_dom_ATP-bd_1"/>
</dbReference>
<comment type="subunit">
    <text evidence="2 12">Interacts with sigma-54.</text>
</comment>
<dbReference type="RefSeq" id="WP_246530421.1">
    <property type="nucleotide sequence ID" value="NZ_VZQQ01000075.1"/>
</dbReference>
<dbReference type="InterPro" id="IPR003018">
    <property type="entry name" value="GAF"/>
</dbReference>
<evidence type="ECO:0000256" key="10">
    <source>
        <dbReference type="ARBA" id="ARBA00023163"/>
    </source>
</evidence>
<dbReference type="NCBIfam" id="TIGR01817">
    <property type="entry name" value="nifA"/>
    <property type="match status" value="1"/>
</dbReference>
<comment type="function">
    <text evidence="1 12">Required for activation of most nif operons, which are directly involved in nitrogen fixation.</text>
</comment>